<dbReference type="EMBL" id="MT142105">
    <property type="protein sequence ID" value="QJA74554.1"/>
    <property type="molecule type" value="Genomic_DNA"/>
</dbReference>
<evidence type="ECO:0000313" key="1">
    <source>
        <dbReference type="EMBL" id="QJA74554.1"/>
    </source>
</evidence>
<organism evidence="1">
    <name type="scientific">viral metagenome</name>
    <dbReference type="NCBI Taxonomy" id="1070528"/>
    <lineage>
        <taxon>unclassified sequences</taxon>
        <taxon>metagenomes</taxon>
        <taxon>organismal metagenomes</taxon>
    </lineage>
</organism>
<dbReference type="EMBL" id="MT143463">
    <property type="protein sequence ID" value="QJA97106.1"/>
    <property type="molecule type" value="Genomic_DNA"/>
</dbReference>
<proteinExistence type="predicted"/>
<sequence length="88" mass="10332">MNDDRKAEIEKLAGILFDKRRYYHILGMMQTPTDPEEAKKSAQAYAVAEAEMYDAEKALRDVQHWDIIIQPITRRVYGKRMDREDKGT</sequence>
<protein>
    <submittedName>
        <fullName evidence="1">Uncharacterized protein</fullName>
    </submittedName>
</protein>
<dbReference type="AlphaFoldDB" id="A0A6M3JXC3"/>
<gene>
    <name evidence="1" type="ORF">MM415A01969_0016</name>
    <name evidence="2" type="ORF">MM415B06691_0003</name>
</gene>
<evidence type="ECO:0000313" key="2">
    <source>
        <dbReference type="EMBL" id="QJA97106.1"/>
    </source>
</evidence>
<accession>A0A6M3JXC3</accession>
<name>A0A6M3JXC3_9ZZZZ</name>
<reference evidence="1" key="1">
    <citation type="submission" date="2020-03" db="EMBL/GenBank/DDBJ databases">
        <title>The deep terrestrial virosphere.</title>
        <authorList>
            <person name="Holmfeldt K."/>
            <person name="Nilsson E."/>
            <person name="Simone D."/>
            <person name="Lopez-Fernandez M."/>
            <person name="Wu X."/>
            <person name="de Brujin I."/>
            <person name="Lundin D."/>
            <person name="Andersson A."/>
            <person name="Bertilsson S."/>
            <person name="Dopson M."/>
        </authorList>
    </citation>
    <scope>NUCLEOTIDE SEQUENCE</scope>
    <source>
        <strain evidence="1">MM415A01969</strain>
        <strain evidence="2">MM415B06691</strain>
    </source>
</reference>